<dbReference type="Proteomes" id="UP000753724">
    <property type="component" value="Unassembled WGS sequence"/>
</dbReference>
<dbReference type="Pfam" id="PF01464">
    <property type="entry name" value="SLT"/>
    <property type="match status" value="1"/>
</dbReference>
<dbReference type="PANTHER" id="PTHR37423:SF2">
    <property type="entry name" value="MEMBRANE-BOUND LYTIC MUREIN TRANSGLYCOSYLASE C"/>
    <property type="match status" value="1"/>
</dbReference>
<keyword evidence="7" id="KW-1185">Reference proteome</keyword>
<sequence>MVGAVPARRDSQGAAMGLGRGRWAAATAALALGLNGFAPAFAQSAPYPAQPYPPQPYTGQPYAGQAAPQAPYLVPSPMVQPIPAAPTPPPPPPMDAWDRARAAHLATPGGAMAGAIARWKQLAGTENQGFDAYAGFVMTYPGFPGEEAMRRAAEKALALTNVDTARLVAFFDRFPPLTNPARARYALALADMGRHEAGDVARAAWRGGVMSDGSEAAMLARWGSRMSQDDHDARLQALLWDASSAQATRALARASAPLRGLGAARLALQALGAAAPAPRPDVPMVGPDAMEQVAAAEAARAAAQPSVEDDDDGPTPTVQPLPAPGAMDPLAAPPADPAFMRDAGYVYDRARALIRRGRMADAAMLLASRPPLATTMGDARKWVTLHLVTAKSGGPSLAARIAANAVEGFAPNADISTMAFGVRDDFTTLMWLGGTSALWQLNDPVAAAPLFYRYGTAARSPQTRAKGFYWAGRAMSQAGRADAATRYFAEASQYADQFYGQLALERLGRPMPLLRDPPHVAPTPAQRAAFMARPIVQAVMEVSRDTEWQTSVRFFKEIASQGKTELDFVLLAELAQQIGRRDLAVIAGSAAGNAGLLTFRELAFPTILPPDGADWTVVHAISRQESQFAQNAISRAGARGLMQLMPTTAADQARKLGVDFSVGMLTSDPRYNMLLGDAFFARLMKIYDGCWPLAIAAYNAGPGNVRSWMGKIGDPRTPGTDWVQWIERIPISETRGYVTRVLENVVSYEAMYPDKAKYRGPNPASHYLGKDGPG</sequence>
<dbReference type="Gene3D" id="1.25.20.10">
    <property type="entry name" value="Bacterial muramidases"/>
    <property type="match status" value="1"/>
</dbReference>
<comment type="similarity">
    <text evidence="2">Belongs to the virb1 family.</text>
</comment>
<dbReference type="PANTHER" id="PTHR37423">
    <property type="entry name" value="SOLUBLE LYTIC MUREIN TRANSGLYCOSYLASE-RELATED"/>
    <property type="match status" value="1"/>
</dbReference>
<protein>
    <submittedName>
        <fullName evidence="6">Transglycosylase SLT domain-containing protein</fullName>
    </submittedName>
</protein>
<gene>
    <name evidence="6" type="ORF">GTZ99_01900</name>
</gene>
<accession>A0ABW9X9W4</accession>
<comment type="caution">
    <text evidence="6">The sequence shown here is derived from an EMBL/GenBank/DDBJ whole genome shotgun (WGS) entry which is preliminary data.</text>
</comment>
<organism evidence="6 7">
    <name type="scientific">Novosphingobium ovatum</name>
    <dbReference type="NCBI Taxonomy" id="1908523"/>
    <lineage>
        <taxon>Bacteria</taxon>
        <taxon>Pseudomonadati</taxon>
        <taxon>Pseudomonadota</taxon>
        <taxon>Alphaproteobacteria</taxon>
        <taxon>Sphingomonadales</taxon>
        <taxon>Sphingomonadaceae</taxon>
        <taxon>Novosphingobium</taxon>
    </lineage>
</organism>
<evidence type="ECO:0000259" key="5">
    <source>
        <dbReference type="Pfam" id="PF01464"/>
    </source>
</evidence>
<name>A0ABW9X9W4_9SPHN</name>
<comment type="similarity">
    <text evidence="1">Belongs to the transglycosylase Slt family.</text>
</comment>
<evidence type="ECO:0000313" key="6">
    <source>
        <dbReference type="EMBL" id="NBC35308.1"/>
    </source>
</evidence>
<feature type="region of interest" description="Disordered" evidence="4">
    <location>
        <begin position="295"/>
        <end position="334"/>
    </location>
</feature>
<dbReference type="EMBL" id="JAAAPO010000001">
    <property type="protein sequence ID" value="NBC35308.1"/>
    <property type="molecule type" value="Genomic_DNA"/>
</dbReference>
<feature type="domain" description="Transglycosylase SLT" evidence="5">
    <location>
        <begin position="613"/>
        <end position="711"/>
    </location>
</feature>
<dbReference type="CDD" id="cd13401">
    <property type="entry name" value="Slt70-like"/>
    <property type="match status" value="1"/>
</dbReference>
<dbReference type="InterPro" id="IPR008258">
    <property type="entry name" value="Transglycosylase_SLT_dom_1"/>
</dbReference>
<dbReference type="SUPFAM" id="SSF48435">
    <property type="entry name" value="Bacterial muramidases"/>
    <property type="match status" value="2"/>
</dbReference>
<dbReference type="InterPro" id="IPR008939">
    <property type="entry name" value="Lytic_TGlycosylase_superhlx_U"/>
</dbReference>
<evidence type="ECO:0000313" key="7">
    <source>
        <dbReference type="Proteomes" id="UP000753724"/>
    </source>
</evidence>
<dbReference type="RefSeq" id="WP_161716583.1">
    <property type="nucleotide sequence ID" value="NZ_JAAAPO010000001.1"/>
</dbReference>
<evidence type="ECO:0000256" key="2">
    <source>
        <dbReference type="ARBA" id="ARBA00009387"/>
    </source>
</evidence>
<dbReference type="Gene3D" id="1.10.530.10">
    <property type="match status" value="1"/>
</dbReference>
<proteinExistence type="inferred from homology"/>
<keyword evidence="3" id="KW-0732">Signal</keyword>
<reference evidence="7" key="1">
    <citation type="submission" date="2020-01" db="EMBL/GenBank/DDBJ databases">
        <title>Sphingomonas sp. strain CSW-10.</title>
        <authorList>
            <person name="Chen W.-M."/>
        </authorList>
    </citation>
    <scope>NUCLEOTIDE SEQUENCE [LARGE SCALE GENOMIC DNA]</scope>
    <source>
        <strain evidence="7">FSY-8</strain>
    </source>
</reference>
<dbReference type="InterPro" id="IPR023346">
    <property type="entry name" value="Lysozyme-like_dom_sf"/>
</dbReference>
<evidence type="ECO:0000256" key="3">
    <source>
        <dbReference type="ARBA" id="ARBA00022729"/>
    </source>
</evidence>
<evidence type="ECO:0000256" key="1">
    <source>
        <dbReference type="ARBA" id="ARBA00007734"/>
    </source>
</evidence>
<evidence type="ECO:0000256" key="4">
    <source>
        <dbReference type="SAM" id="MobiDB-lite"/>
    </source>
</evidence>
<dbReference type="SUPFAM" id="SSF53955">
    <property type="entry name" value="Lysozyme-like"/>
    <property type="match status" value="1"/>
</dbReference>